<keyword evidence="2" id="KW-1185">Reference proteome</keyword>
<dbReference type="Proteomes" id="UP000188388">
    <property type="component" value="Unassembled WGS sequence"/>
</dbReference>
<name>A0A1R3VFM3_9HYPH</name>
<gene>
    <name evidence="1" type="ORF">BQ8794_50750</name>
</gene>
<proteinExistence type="predicted"/>
<sequence>MTLVTTHDLDGTAFKVFPNTDRRTDTVPVTGMGVRMVDVLGLHGIGQQQSGRNQMLPDWQAGLNDGVERARGRDFPKPSLNLAYYGDLFLTDTDGNKGALDTGGSGTGKSGDFENFDADLVSFLERVQDEVVDPHEALEPEIPGTTKGLPRSVTRLGALLERRFGVAGKLLFFGDLVQVRRFQRDDPLAARVLDRLGELLADGPRVLVGHSLGSIVAFEALCMVPDHSVHTLITLGSPLGMRSIRGALRPPALRRLPHLPPGVVRWVNIYDPRDPVSLAGGLAEYWPEVEDATVDNGKSAHAVLHYLGKKVTGEAISVALS</sequence>
<organism evidence="1 2">
    <name type="scientific">Mesorhizobium prunaredense</name>
    <dbReference type="NCBI Taxonomy" id="1631249"/>
    <lineage>
        <taxon>Bacteria</taxon>
        <taxon>Pseudomonadati</taxon>
        <taxon>Pseudomonadota</taxon>
        <taxon>Alphaproteobacteria</taxon>
        <taxon>Hyphomicrobiales</taxon>
        <taxon>Phyllobacteriaceae</taxon>
        <taxon>Mesorhizobium</taxon>
    </lineage>
</organism>
<dbReference type="STRING" id="1631249.BQ8794_50750"/>
<dbReference type="AlphaFoldDB" id="A0A1R3VFM3"/>
<dbReference type="EMBL" id="FTPD01000045">
    <property type="protein sequence ID" value="SIT58648.1"/>
    <property type="molecule type" value="Genomic_DNA"/>
</dbReference>
<protein>
    <recommendedName>
        <fullName evidence="3">AB hydrolase-1 domain-containing protein</fullName>
    </recommendedName>
</protein>
<dbReference type="SUPFAM" id="SSF53474">
    <property type="entry name" value="alpha/beta-Hydrolases"/>
    <property type="match status" value="1"/>
</dbReference>
<evidence type="ECO:0008006" key="3">
    <source>
        <dbReference type="Google" id="ProtNLM"/>
    </source>
</evidence>
<dbReference type="InterPro" id="IPR029058">
    <property type="entry name" value="AB_hydrolase_fold"/>
</dbReference>
<accession>A0A1R3VFM3</accession>
<evidence type="ECO:0000313" key="2">
    <source>
        <dbReference type="Proteomes" id="UP000188388"/>
    </source>
</evidence>
<dbReference type="Gene3D" id="3.40.50.1820">
    <property type="entry name" value="alpha/beta hydrolase"/>
    <property type="match status" value="1"/>
</dbReference>
<evidence type="ECO:0000313" key="1">
    <source>
        <dbReference type="EMBL" id="SIT58648.1"/>
    </source>
</evidence>
<reference evidence="2" key="1">
    <citation type="submission" date="2017-01" db="EMBL/GenBank/DDBJ databases">
        <authorList>
            <person name="Brunel B."/>
        </authorList>
    </citation>
    <scope>NUCLEOTIDE SEQUENCE [LARGE SCALE GENOMIC DNA]</scope>
</reference>